<comment type="caution">
    <text evidence="14">The sequence shown here is derived from an EMBL/GenBank/DDBJ whole genome shotgun (WGS) entry which is preliminary data.</text>
</comment>
<dbReference type="Gene3D" id="1.10.3090.10">
    <property type="entry name" value="cca-adding enzyme, domain 2"/>
    <property type="match status" value="1"/>
</dbReference>
<dbReference type="InterPro" id="IPR043519">
    <property type="entry name" value="NT_sf"/>
</dbReference>
<evidence type="ECO:0000256" key="10">
    <source>
        <dbReference type="ARBA" id="ARBA00022884"/>
    </source>
</evidence>
<evidence type="ECO:0000256" key="9">
    <source>
        <dbReference type="ARBA" id="ARBA00022842"/>
    </source>
</evidence>
<reference evidence="14" key="1">
    <citation type="journal article" date="2020" name="mSystems">
        <title>Genome- and Community-Level Interaction Insights into Carbon Utilization and Element Cycling Functions of Hydrothermarchaeota in Hydrothermal Sediment.</title>
        <authorList>
            <person name="Zhou Z."/>
            <person name="Liu Y."/>
            <person name="Xu W."/>
            <person name="Pan J."/>
            <person name="Luo Z.H."/>
            <person name="Li M."/>
        </authorList>
    </citation>
    <scope>NUCLEOTIDE SEQUENCE [LARGE SCALE GENOMIC DNA]</scope>
    <source>
        <strain evidence="14">HyVt-26</strain>
    </source>
</reference>
<keyword evidence="10 11" id="KW-0694">RNA-binding</keyword>
<feature type="domain" description="Poly A polymerase head" evidence="12">
    <location>
        <begin position="24"/>
        <end position="62"/>
    </location>
</feature>
<evidence type="ECO:0000313" key="14">
    <source>
        <dbReference type="EMBL" id="HDK38400.1"/>
    </source>
</evidence>
<evidence type="ECO:0000256" key="1">
    <source>
        <dbReference type="ARBA" id="ARBA00001946"/>
    </source>
</evidence>
<dbReference type="SUPFAM" id="SSF81891">
    <property type="entry name" value="Poly A polymerase C-terminal region-like"/>
    <property type="match status" value="1"/>
</dbReference>
<dbReference type="Pfam" id="PF12627">
    <property type="entry name" value="PolyA_pol_RNAbd"/>
    <property type="match status" value="1"/>
</dbReference>
<protein>
    <submittedName>
        <fullName evidence="14">Rhodanese</fullName>
    </submittedName>
</protein>
<dbReference type="PANTHER" id="PTHR47545">
    <property type="entry name" value="MULTIFUNCTIONAL CCA PROTEIN"/>
    <property type="match status" value="1"/>
</dbReference>
<dbReference type="InterPro" id="IPR050124">
    <property type="entry name" value="tRNA_CCA-adding_enzyme"/>
</dbReference>
<evidence type="ECO:0000256" key="7">
    <source>
        <dbReference type="ARBA" id="ARBA00022800"/>
    </source>
</evidence>
<dbReference type="Proteomes" id="UP000885822">
    <property type="component" value="Unassembled WGS sequence"/>
</dbReference>
<dbReference type="GO" id="GO:0005524">
    <property type="term" value="F:ATP binding"/>
    <property type="evidence" value="ECO:0007669"/>
    <property type="project" value="UniProtKB-KW"/>
</dbReference>
<evidence type="ECO:0000259" key="12">
    <source>
        <dbReference type="Pfam" id="PF01743"/>
    </source>
</evidence>
<dbReference type="PANTHER" id="PTHR47545:SF1">
    <property type="entry name" value="MULTIFUNCTIONAL CCA PROTEIN"/>
    <property type="match status" value="1"/>
</dbReference>
<accession>A0A831JY79</accession>
<evidence type="ECO:0000256" key="5">
    <source>
        <dbReference type="ARBA" id="ARBA00022723"/>
    </source>
</evidence>
<dbReference type="GO" id="GO:0003723">
    <property type="term" value="F:RNA binding"/>
    <property type="evidence" value="ECO:0007669"/>
    <property type="project" value="UniProtKB-KW"/>
</dbReference>
<feature type="domain" description="tRNA nucleotidyltransferase/poly(A) polymerase RNA and SrmB- binding" evidence="13">
    <location>
        <begin position="90"/>
        <end position="152"/>
    </location>
</feature>
<sequence length="320" mass="36168">MARRETKTGHGYHGFSVEIGPDVTLEQDLSRRDLTINAMAEDEQGNIIDPFGGQEDLKNGILCHVTPAFVEDPVRLLRIARFAARFGNWGFHVAHGTHALLKKMVASGELEHLQGQRIWQEMRKALMDKQPWRFFQVLQACGALQQLFPTLAAVWSASAGHGDEQDSEPMSVLKRAVADGLELPLRFVCVMQYAVDAQHNPVQLTRHLGIDRKISVLLVDWLQARSLLMRLPEGNAGDYYQYLRQFRKSLPEFRRLAQVCMPELAASVLPLLEKAHIAMHRVDAKQLQEQGWQGKALGEELARRQQQAVASVLGEIRELR</sequence>
<evidence type="ECO:0000256" key="11">
    <source>
        <dbReference type="RuleBase" id="RU003953"/>
    </source>
</evidence>
<dbReference type="Gene3D" id="3.30.460.10">
    <property type="entry name" value="Beta Polymerase, domain 2"/>
    <property type="match status" value="1"/>
</dbReference>
<evidence type="ECO:0000256" key="2">
    <source>
        <dbReference type="ARBA" id="ARBA00022679"/>
    </source>
</evidence>
<dbReference type="InterPro" id="IPR002646">
    <property type="entry name" value="PolA_pol_head_dom"/>
</dbReference>
<dbReference type="Pfam" id="PF01743">
    <property type="entry name" value="PolyA_pol"/>
    <property type="match status" value="1"/>
</dbReference>
<keyword evidence="3" id="KW-0819">tRNA processing</keyword>
<dbReference type="GO" id="GO:0008033">
    <property type="term" value="P:tRNA processing"/>
    <property type="evidence" value="ECO:0007669"/>
    <property type="project" value="UniProtKB-KW"/>
</dbReference>
<comment type="similarity">
    <text evidence="11">Belongs to the tRNA nucleotidyltransferase/poly(A) polymerase family.</text>
</comment>
<keyword evidence="9" id="KW-0460">Magnesium</keyword>
<dbReference type="GO" id="GO:0046872">
    <property type="term" value="F:metal ion binding"/>
    <property type="evidence" value="ECO:0007669"/>
    <property type="project" value="UniProtKB-KW"/>
</dbReference>
<dbReference type="AlphaFoldDB" id="A0A831JY79"/>
<evidence type="ECO:0000259" key="13">
    <source>
        <dbReference type="Pfam" id="PF12627"/>
    </source>
</evidence>
<dbReference type="SUPFAM" id="SSF81301">
    <property type="entry name" value="Nucleotidyltransferase"/>
    <property type="match status" value="1"/>
</dbReference>
<proteinExistence type="inferred from homology"/>
<evidence type="ECO:0000256" key="6">
    <source>
        <dbReference type="ARBA" id="ARBA00022741"/>
    </source>
</evidence>
<evidence type="ECO:0000256" key="4">
    <source>
        <dbReference type="ARBA" id="ARBA00022695"/>
    </source>
</evidence>
<dbReference type="GO" id="GO:0016779">
    <property type="term" value="F:nucleotidyltransferase activity"/>
    <property type="evidence" value="ECO:0007669"/>
    <property type="project" value="UniProtKB-KW"/>
</dbReference>
<evidence type="ECO:0000256" key="8">
    <source>
        <dbReference type="ARBA" id="ARBA00022840"/>
    </source>
</evidence>
<evidence type="ECO:0000256" key="3">
    <source>
        <dbReference type="ARBA" id="ARBA00022694"/>
    </source>
</evidence>
<dbReference type="InterPro" id="IPR032828">
    <property type="entry name" value="PolyA_RNA-bd"/>
</dbReference>
<dbReference type="GO" id="GO:0042245">
    <property type="term" value="P:RNA repair"/>
    <property type="evidence" value="ECO:0007669"/>
    <property type="project" value="UniProtKB-KW"/>
</dbReference>
<comment type="cofactor">
    <cofactor evidence="1">
        <name>Mg(2+)</name>
        <dbReference type="ChEBI" id="CHEBI:18420"/>
    </cofactor>
</comment>
<keyword evidence="5" id="KW-0479">Metal-binding</keyword>
<gene>
    <name evidence="14" type="ORF">ENG92_05235</name>
</gene>
<keyword evidence="8" id="KW-0067">ATP-binding</keyword>
<keyword evidence="6" id="KW-0547">Nucleotide-binding</keyword>
<keyword evidence="4" id="KW-0548">Nucleotidyltransferase</keyword>
<keyword evidence="7" id="KW-0692">RNA repair</keyword>
<dbReference type="EMBL" id="DRCV01000229">
    <property type="protein sequence ID" value="HDK38400.1"/>
    <property type="molecule type" value="Genomic_DNA"/>
</dbReference>
<name>A0A831JY79_9GAMM</name>
<organism evidence="14">
    <name type="scientific">Thiolapillus brandeum</name>
    <dbReference type="NCBI Taxonomy" id="1076588"/>
    <lineage>
        <taxon>Bacteria</taxon>
        <taxon>Pseudomonadati</taxon>
        <taxon>Pseudomonadota</taxon>
        <taxon>Gammaproteobacteria</taxon>
        <taxon>Chromatiales</taxon>
        <taxon>Sedimenticolaceae</taxon>
        <taxon>Thiolapillus</taxon>
    </lineage>
</organism>
<keyword evidence="2 11" id="KW-0808">Transferase</keyword>